<sequence>MTKLREEIKDITRSVMIPFHSQASTSAPNPSAFATKADLEAMGYQFFDNLNLLRSNFNEQGQKVAVDLKKTIATFRFKSDVEINALSLASEDVLQKITKHVHENLCRRRKRKEPVTCQTQAEQKRARHEDQDPDASGHGPHEGENLDKGKAIATEPLKKTKSLLTSEKLLKSSFDAIKRVKPEEEDWAFHLQPLSELPILEPLAKPSKDRVA</sequence>
<name>A0ACB8YK14_ARCLA</name>
<proteinExistence type="predicted"/>
<dbReference type="Proteomes" id="UP001055879">
    <property type="component" value="Linkage Group LG12"/>
</dbReference>
<reference evidence="2" key="1">
    <citation type="journal article" date="2022" name="Mol. Ecol. Resour.">
        <title>The genomes of chicory, endive, great burdock and yacon provide insights into Asteraceae palaeo-polyploidization history and plant inulin production.</title>
        <authorList>
            <person name="Fan W."/>
            <person name="Wang S."/>
            <person name="Wang H."/>
            <person name="Wang A."/>
            <person name="Jiang F."/>
            <person name="Liu H."/>
            <person name="Zhao H."/>
            <person name="Xu D."/>
            <person name="Zhang Y."/>
        </authorList>
    </citation>
    <scope>NUCLEOTIDE SEQUENCE [LARGE SCALE GENOMIC DNA]</scope>
    <source>
        <strain evidence="2">cv. Niubang</strain>
    </source>
</reference>
<protein>
    <submittedName>
        <fullName evidence="1">Uncharacterized protein</fullName>
    </submittedName>
</protein>
<evidence type="ECO:0000313" key="1">
    <source>
        <dbReference type="EMBL" id="KAI3685591.1"/>
    </source>
</evidence>
<keyword evidence="2" id="KW-1185">Reference proteome</keyword>
<reference evidence="1 2" key="2">
    <citation type="journal article" date="2022" name="Mol. Ecol. Resour.">
        <title>The genomes of chicory, endive, great burdock and yacon provide insights into Asteraceae paleo-polyploidization history and plant inulin production.</title>
        <authorList>
            <person name="Fan W."/>
            <person name="Wang S."/>
            <person name="Wang H."/>
            <person name="Wang A."/>
            <person name="Jiang F."/>
            <person name="Liu H."/>
            <person name="Zhao H."/>
            <person name="Xu D."/>
            <person name="Zhang Y."/>
        </authorList>
    </citation>
    <scope>NUCLEOTIDE SEQUENCE [LARGE SCALE GENOMIC DNA]</scope>
    <source>
        <strain evidence="2">cv. Niubang</strain>
    </source>
</reference>
<gene>
    <name evidence="1" type="ORF">L6452_34840</name>
</gene>
<evidence type="ECO:0000313" key="2">
    <source>
        <dbReference type="Proteomes" id="UP001055879"/>
    </source>
</evidence>
<accession>A0ACB8YK14</accession>
<comment type="caution">
    <text evidence="1">The sequence shown here is derived from an EMBL/GenBank/DDBJ whole genome shotgun (WGS) entry which is preliminary data.</text>
</comment>
<organism evidence="1 2">
    <name type="scientific">Arctium lappa</name>
    <name type="common">Greater burdock</name>
    <name type="synonym">Lappa major</name>
    <dbReference type="NCBI Taxonomy" id="4217"/>
    <lineage>
        <taxon>Eukaryota</taxon>
        <taxon>Viridiplantae</taxon>
        <taxon>Streptophyta</taxon>
        <taxon>Embryophyta</taxon>
        <taxon>Tracheophyta</taxon>
        <taxon>Spermatophyta</taxon>
        <taxon>Magnoliopsida</taxon>
        <taxon>eudicotyledons</taxon>
        <taxon>Gunneridae</taxon>
        <taxon>Pentapetalae</taxon>
        <taxon>asterids</taxon>
        <taxon>campanulids</taxon>
        <taxon>Asterales</taxon>
        <taxon>Asteraceae</taxon>
        <taxon>Carduoideae</taxon>
        <taxon>Cardueae</taxon>
        <taxon>Arctiinae</taxon>
        <taxon>Arctium</taxon>
    </lineage>
</organism>
<dbReference type="EMBL" id="CM042058">
    <property type="protein sequence ID" value="KAI3685591.1"/>
    <property type="molecule type" value="Genomic_DNA"/>
</dbReference>